<gene>
    <name evidence="2" type="ORF">EKD02_02630</name>
</gene>
<reference evidence="2 3" key="1">
    <citation type="submission" date="2018-12" db="EMBL/GenBank/DDBJ databases">
        <authorList>
            <person name="Lunina O.N."/>
            <person name="Grouzdev D.S."/>
            <person name="Gorlenko V.M."/>
            <person name="Savvichev A.S."/>
        </authorList>
    </citation>
    <scope>NUCLEOTIDE SEQUENCE [LARGE SCALE GENOMIC DNA]</scope>
    <source>
        <strain evidence="2 3">BrKhr-17</strain>
    </source>
</reference>
<dbReference type="RefSeq" id="WP_126341529.1">
    <property type="nucleotide sequence ID" value="NZ_RXYJ01000002.1"/>
</dbReference>
<proteinExistence type="predicted"/>
<protein>
    <recommendedName>
        <fullName evidence="4">Collagen-like protein</fullName>
    </recommendedName>
</protein>
<name>A0A3S0MRH9_CHLPH</name>
<organism evidence="2 3">
    <name type="scientific">Chlorobium phaeovibrioides</name>
    <dbReference type="NCBI Taxonomy" id="1094"/>
    <lineage>
        <taxon>Bacteria</taxon>
        <taxon>Pseudomonadati</taxon>
        <taxon>Chlorobiota</taxon>
        <taxon>Chlorobiia</taxon>
        <taxon>Chlorobiales</taxon>
        <taxon>Chlorobiaceae</taxon>
        <taxon>Chlorobium/Pelodictyon group</taxon>
        <taxon>Chlorobium</taxon>
    </lineage>
</organism>
<accession>A0A3S0MRH9</accession>
<feature type="region of interest" description="Disordered" evidence="1">
    <location>
        <begin position="1"/>
        <end position="47"/>
    </location>
</feature>
<dbReference type="Proteomes" id="UP000279908">
    <property type="component" value="Unassembled WGS sequence"/>
</dbReference>
<comment type="caution">
    <text evidence="2">The sequence shown here is derived from an EMBL/GenBank/DDBJ whole genome shotgun (WGS) entry which is preliminary data.</text>
</comment>
<feature type="compositionally biased region" description="Gly residues" evidence="1">
    <location>
        <begin position="33"/>
        <end position="45"/>
    </location>
</feature>
<dbReference type="AlphaFoldDB" id="A0A3S0MRH9"/>
<evidence type="ECO:0008006" key="4">
    <source>
        <dbReference type="Google" id="ProtNLM"/>
    </source>
</evidence>
<evidence type="ECO:0000256" key="1">
    <source>
        <dbReference type="SAM" id="MobiDB-lite"/>
    </source>
</evidence>
<sequence length="75" mass="7312">MSDSVSIIPTGAVSVTVASVGPQGPKGEAGEPGANGSGVPSGGLPGQVLMKSSTEAFAIEWAEVPQPDEIDGGTF</sequence>
<dbReference type="EMBL" id="RXYK01000002">
    <property type="protein sequence ID" value="RTY39586.1"/>
    <property type="molecule type" value="Genomic_DNA"/>
</dbReference>
<evidence type="ECO:0000313" key="3">
    <source>
        <dbReference type="Proteomes" id="UP000279908"/>
    </source>
</evidence>
<evidence type="ECO:0000313" key="2">
    <source>
        <dbReference type="EMBL" id="RTY39586.1"/>
    </source>
</evidence>